<dbReference type="AlphaFoldDB" id="A0A5R9LGU4"/>
<reference evidence="3 4" key="1">
    <citation type="submission" date="2019-05" db="EMBL/GenBank/DDBJ databases">
        <title>Genome sequence of Klebsiella sp strain TOUT106.</title>
        <authorList>
            <person name="Rahi P."/>
            <person name="Chaudhari D."/>
        </authorList>
    </citation>
    <scope>NUCLEOTIDE SEQUENCE [LARGE SCALE GENOMIC DNA]</scope>
    <source>
        <strain evidence="3 4">TOUT106</strain>
    </source>
</reference>
<keyword evidence="1" id="KW-0238">DNA-binding</keyword>
<dbReference type="SUPFAM" id="SSF47413">
    <property type="entry name" value="lambda repressor-like DNA-binding domains"/>
    <property type="match status" value="1"/>
</dbReference>
<dbReference type="CDD" id="cd00093">
    <property type="entry name" value="HTH_XRE"/>
    <property type="match status" value="1"/>
</dbReference>
<dbReference type="InterPro" id="IPR011051">
    <property type="entry name" value="RmlC_Cupin_sf"/>
</dbReference>
<evidence type="ECO:0000313" key="3">
    <source>
        <dbReference type="EMBL" id="TLV15619.1"/>
    </source>
</evidence>
<organism evidence="3 4">
    <name type="scientific">Klebsiella indica</name>
    <dbReference type="NCBI Taxonomy" id="2582917"/>
    <lineage>
        <taxon>Bacteria</taxon>
        <taxon>Pseudomonadati</taxon>
        <taxon>Pseudomonadota</taxon>
        <taxon>Gammaproteobacteria</taxon>
        <taxon>Enterobacterales</taxon>
        <taxon>Enterobacteriaceae</taxon>
        <taxon>Klebsiella/Raoultella group</taxon>
        <taxon>Klebsiella</taxon>
    </lineage>
</organism>
<protein>
    <submittedName>
        <fullName evidence="3">Cupin domain-containing protein</fullName>
    </submittedName>
</protein>
<proteinExistence type="predicted"/>
<dbReference type="PANTHER" id="PTHR46797:SF20">
    <property type="entry name" value="BLR4304 PROTEIN"/>
    <property type="match status" value="1"/>
</dbReference>
<dbReference type="GO" id="GO:0005829">
    <property type="term" value="C:cytosol"/>
    <property type="evidence" value="ECO:0007669"/>
    <property type="project" value="TreeGrafter"/>
</dbReference>
<dbReference type="Gene3D" id="1.10.260.40">
    <property type="entry name" value="lambda repressor-like DNA-binding domains"/>
    <property type="match status" value="1"/>
</dbReference>
<evidence type="ECO:0000259" key="2">
    <source>
        <dbReference type="PROSITE" id="PS50943"/>
    </source>
</evidence>
<dbReference type="GO" id="GO:0003700">
    <property type="term" value="F:DNA-binding transcription factor activity"/>
    <property type="evidence" value="ECO:0007669"/>
    <property type="project" value="TreeGrafter"/>
</dbReference>
<dbReference type="InterPro" id="IPR013096">
    <property type="entry name" value="Cupin_2"/>
</dbReference>
<dbReference type="RefSeq" id="WP_138361520.1">
    <property type="nucleotide sequence ID" value="NZ_JBCIVH010000056.1"/>
</dbReference>
<sequence>MKTPRQHEKTGLGAAQTSEMDFGQRIKTLRLTRELTLEQVAELSSVSISTLSKIEKGQVSASFDTIAKIAGAFDYSLAELFAEELPPQRQAVMIPTIHGRRTSTLSGKGLKFSNPWFDYEVHSAELLMKGMTPVVMEIGTREIPPQSAWSQHEGEEFIYVLSGKVSLHTQLYTPLTLEKGDSAYIDSTMPHTFVRESSESASLLSICLTEKLDFPEAN</sequence>
<dbReference type="EMBL" id="VCHQ01000018">
    <property type="protein sequence ID" value="TLV15619.1"/>
    <property type="molecule type" value="Genomic_DNA"/>
</dbReference>
<dbReference type="PANTHER" id="PTHR46797">
    <property type="entry name" value="HTH-TYPE TRANSCRIPTIONAL REGULATOR"/>
    <property type="match status" value="1"/>
</dbReference>
<evidence type="ECO:0000313" key="4">
    <source>
        <dbReference type="Proteomes" id="UP000307430"/>
    </source>
</evidence>
<dbReference type="GO" id="GO:0003677">
    <property type="term" value="F:DNA binding"/>
    <property type="evidence" value="ECO:0007669"/>
    <property type="project" value="UniProtKB-KW"/>
</dbReference>
<comment type="caution">
    <text evidence="3">The sequence shown here is derived from an EMBL/GenBank/DDBJ whole genome shotgun (WGS) entry which is preliminary data.</text>
</comment>
<dbReference type="SUPFAM" id="SSF51182">
    <property type="entry name" value="RmlC-like cupins"/>
    <property type="match status" value="1"/>
</dbReference>
<dbReference type="InterPro" id="IPR050807">
    <property type="entry name" value="TransReg_Diox_bact_type"/>
</dbReference>
<dbReference type="InterPro" id="IPR001387">
    <property type="entry name" value="Cro/C1-type_HTH"/>
</dbReference>
<name>A0A5R9LGU4_9ENTR</name>
<keyword evidence="4" id="KW-1185">Reference proteome</keyword>
<evidence type="ECO:0000256" key="1">
    <source>
        <dbReference type="ARBA" id="ARBA00023125"/>
    </source>
</evidence>
<accession>A0A5R9LGU4</accession>
<feature type="domain" description="HTH cro/C1-type" evidence="2">
    <location>
        <begin position="26"/>
        <end position="80"/>
    </location>
</feature>
<dbReference type="SMART" id="SM00530">
    <property type="entry name" value="HTH_XRE"/>
    <property type="match status" value="1"/>
</dbReference>
<dbReference type="InterPro" id="IPR010982">
    <property type="entry name" value="Lambda_DNA-bd_dom_sf"/>
</dbReference>
<dbReference type="InterPro" id="IPR014710">
    <property type="entry name" value="RmlC-like_jellyroll"/>
</dbReference>
<dbReference type="CDD" id="cd02209">
    <property type="entry name" value="cupin_XRE_C"/>
    <property type="match status" value="1"/>
</dbReference>
<dbReference type="Proteomes" id="UP000307430">
    <property type="component" value="Unassembled WGS sequence"/>
</dbReference>
<dbReference type="Pfam" id="PF07883">
    <property type="entry name" value="Cupin_2"/>
    <property type="match status" value="1"/>
</dbReference>
<dbReference type="Pfam" id="PF01381">
    <property type="entry name" value="HTH_3"/>
    <property type="match status" value="1"/>
</dbReference>
<dbReference type="PROSITE" id="PS50943">
    <property type="entry name" value="HTH_CROC1"/>
    <property type="match status" value="1"/>
</dbReference>
<gene>
    <name evidence="3" type="ORF">FE839_14555</name>
</gene>
<dbReference type="Gene3D" id="2.60.120.10">
    <property type="entry name" value="Jelly Rolls"/>
    <property type="match status" value="1"/>
</dbReference>